<reference evidence="2" key="1">
    <citation type="submission" date="2015-01" db="EMBL/GenBank/DDBJ databases">
        <authorList>
            <person name="Aksoy S."/>
            <person name="Warren W."/>
            <person name="Wilson R.K."/>
        </authorList>
    </citation>
    <scope>NUCLEOTIDE SEQUENCE [LARGE SCALE GENOMIC DNA]</scope>
    <source>
        <strain evidence="2">IAEA</strain>
    </source>
</reference>
<dbReference type="AlphaFoldDB" id="A0A1B0AQH2"/>
<evidence type="ECO:0000313" key="1">
    <source>
        <dbReference type="EnsemblMetazoa" id="GPPI004877-PA"/>
    </source>
</evidence>
<keyword evidence="2" id="KW-1185">Reference proteome</keyword>
<protein>
    <submittedName>
        <fullName evidence="1">Uncharacterized protein</fullName>
    </submittedName>
</protein>
<dbReference type="VEuPathDB" id="VectorBase:GPPI004877"/>
<accession>A0A1B0AQH2</accession>
<reference evidence="1" key="2">
    <citation type="submission" date="2020-05" db="UniProtKB">
        <authorList>
            <consortium name="EnsemblMetazoa"/>
        </authorList>
    </citation>
    <scope>IDENTIFICATION</scope>
    <source>
        <strain evidence="1">IAEA</strain>
    </source>
</reference>
<dbReference type="EnsemblMetazoa" id="GPPI004877-RA">
    <property type="protein sequence ID" value="GPPI004877-PA"/>
    <property type="gene ID" value="GPPI004877"/>
</dbReference>
<evidence type="ECO:0000313" key="2">
    <source>
        <dbReference type="Proteomes" id="UP000092460"/>
    </source>
</evidence>
<proteinExistence type="predicted"/>
<sequence length="247" mass="27003">MTALLHCKYAIIKIDFQVIGGTVSHTLSFISTSKKFISHYCVNVHPQIRTFVSYLFLNNENLFYKLSYLSSPRGNSSSVIKPSDGRIAEPSKRFRGLNSWPNVMLDGISRPRNAATSNDGGGIITAVTIKAAIILIHTSSRKTVINLNNDVSRTGLRITMEIPVCSKYGATKSITSSRSEYIFNAVTAKSVSPLTKSPTIPSHSPVSGSRSPNLPFVGEINSYSKFIFSDNIAIISLQKPSQIGFPK</sequence>
<name>A0A1B0AQH2_9MUSC</name>
<dbReference type="EMBL" id="JXJN01001873">
    <property type="status" value="NOT_ANNOTATED_CDS"/>
    <property type="molecule type" value="Genomic_DNA"/>
</dbReference>
<dbReference type="Proteomes" id="UP000092460">
    <property type="component" value="Unassembled WGS sequence"/>
</dbReference>
<organism evidence="1 2">
    <name type="scientific">Glossina palpalis gambiensis</name>
    <dbReference type="NCBI Taxonomy" id="67801"/>
    <lineage>
        <taxon>Eukaryota</taxon>
        <taxon>Metazoa</taxon>
        <taxon>Ecdysozoa</taxon>
        <taxon>Arthropoda</taxon>
        <taxon>Hexapoda</taxon>
        <taxon>Insecta</taxon>
        <taxon>Pterygota</taxon>
        <taxon>Neoptera</taxon>
        <taxon>Endopterygota</taxon>
        <taxon>Diptera</taxon>
        <taxon>Brachycera</taxon>
        <taxon>Muscomorpha</taxon>
        <taxon>Hippoboscoidea</taxon>
        <taxon>Glossinidae</taxon>
        <taxon>Glossina</taxon>
    </lineage>
</organism>